<dbReference type="Proteomes" id="UP001066276">
    <property type="component" value="Chromosome 9"/>
</dbReference>
<gene>
    <name evidence="2" type="ORF">NDU88_004919</name>
</gene>
<evidence type="ECO:0000313" key="3">
    <source>
        <dbReference type="Proteomes" id="UP001066276"/>
    </source>
</evidence>
<feature type="compositionally biased region" description="Basic and acidic residues" evidence="1">
    <location>
        <begin position="14"/>
        <end position="28"/>
    </location>
</feature>
<dbReference type="EMBL" id="JANPWB010000013">
    <property type="protein sequence ID" value="KAJ1107529.1"/>
    <property type="molecule type" value="Genomic_DNA"/>
</dbReference>
<evidence type="ECO:0000256" key="1">
    <source>
        <dbReference type="SAM" id="MobiDB-lite"/>
    </source>
</evidence>
<feature type="compositionally biased region" description="Polar residues" evidence="1">
    <location>
        <begin position="42"/>
        <end position="52"/>
    </location>
</feature>
<evidence type="ECO:0000313" key="2">
    <source>
        <dbReference type="EMBL" id="KAJ1107529.1"/>
    </source>
</evidence>
<accession>A0AAV7MWT9</accession>
<proteinExistence type="predicted"/>
<comment type="caution">
    <text evidence="2">The sequence shown here is derived from an EMBL/GenBank/DDBJ whole genome shotgun (WGS) entry which is preliminary data.</text>
</comment>
<protein>
    <submittedName>
        <fullName evidence="2">Uncharacterized protein</fullName>
    </submittedName>
</protein>
<name>A0AAV7MWT9_PLEWA</name>
<sequence>MKGMGVLMFCSRTENKKEQKVGEYKPGEEDGGEGGSRARQGLQRTSRAQAEDSNAITPLTVINDRLRDRLRAAQLVSCTALIQSQTLIASPDPLPKG</sequence>
<feature type="region of interest" description="Disordered" evidence="1">
    <location>
        <begin position="14"/>
        <end position="52"/>
    </location>
</feature>
<organism evidence="2 3">
    <name type="scientific">Pleurodeles waltl</name>
    <name type="common">Iberian ribbed newt</name>
    <dbReference type="NCBI Taxonomy" id="8319"/>
    <lineage>
        <taxon>Eukaryota</taxon>
        <taxon>Metazoa</taxon>
        <taxon>Chordata</taxon>
        <taxon>Craniata</taxon>
        <taxon>Vertebrata</taxon>
        <taxon>Euteleostomi</taxon>
        <taxon>Amphibia</taxon>
        <taxon>Batrachia</taxon>
        <taxon>Caudata</taxon>
        <taxon>Salamandroidea</taxon>
        <taxon>Salamandridae</taxon>
        <taxon>Pleurodelinae</taxon>
        <taxon>Pleurodeles</taxon>
    </lineage>
</organism>
<reference evidence="2" key="1">
    <citation type="journal article" date="2022" name="bioRxiv">
        <title>Sequencing and chromosome-scale assembly of the giantPleurodeles waltlgenome.</title>
        <authorList>
            <person name="Brown T."/>
            <person name="Elewa A."/>
            <person name="Iarovenko S."/>
            <person name="Subramanian E."/>
            <person name="Araus A.J."/>
            <person name="Petzold A."/>
            <person name="Susuki M."/>
            <person name="Suzuki K.-i.T."/>
            <person name="Hayashi T."/>
            <person name="Toyoda A."/>
            <person name="Oliveira C."/>
            <person name="Osipova E."/>
            <person name="Leigh N.D."/>
            <person name="Simon A."/>
            <person name="Yun M.H."/>
        </authorList>
    </citation>
    <scope>NUCLEOTIDE SEQUENCE</scope>
    <source>
        <strain evidence="2">20211129_DDA</strain>
        <tissue evidence="2">Liver</tissue>
    </source>
</reference>
<dbReference type="AlphaFoldDB" id="A0AAV7MWT9"/>
<keyword evidence="3" id="KW-1185">Reference proteome</keyword>